<evidence type="ECO:0000256" key="4">
    <source>
        <dbReference type="ARBA" id="ARBA00022827"/>
    </source>
</evidence>
<evidence type="ECO:0000256" key="1">
    <source>
        <dbReference type="ARBA" id="ARBA00001974"/>
    </source>
</evidence>
<evidence type="ECO:0000256" key="2">
    <source>
        <dbReference type="ARBA" id="ARBA00009321"/>
    </source>
</evidence>
<keyword evidence="4" id="KW-0274">FAD</keyword>
<organism evidence="7">
    <name type="scientific">viral metagenome</name>
    <dbReference type="NCBI Taxonomy" id="1070528"/>
    <lineage>
        <taxon>unclassified sequences</taxon>
        <taxon>metagenomes</taxon>
        <taxon>organismal metagenomes</taxon>
    </lineage>
</organism>
<dbReference type="PANTHER" id="PTHR21197:SF0">
    <property type="entry name" value="UDP-GALACTOPYRANOSE MUTASE"/>
    <property type="match status" value="1"/>
</dbReference>
<proteinExistence type="inferred from homology"/>
<comment type="similarity">
    <text evidence="2">Belongs to the UDP-galactopyranose/dTDP-fucopyranose mutase family.</text>
</comment>
<evidence type="ECO:0000256" key="3">
    <source>
        <dbReference type="ARBA" id="ARBA00022630"/>
    </source>
</evidence>
<reference evidence="7" key="1">
    <citation type="journal article" date="2020" name="Nature">
        <title>Giant virus diversity and host interactions through global metagenomics.</title>
        <authorList>
            <person name="Schulz F."/>
            <person name="Roux S."/>
            <person name="Paez-Espino D."/>
            <person name="Jungbluth S."/>
            <person name="Walsh D.A."/>
            <person name="Denef V.J."/>
            <person name="McMahon K.D."/>
            <person name="Konstantinidis K.T."/>
            <person name="Eloe-Fadrosh E.A."/>
            <person name="Kyrpides N.C."/>
            <person name="Woyke T."/>
        </authorList>
    </citation>
    <scope>NUCLEOTIDE SEQUENCE</scope>
    <source>
        <strain evidence="7">GVMAG-S-1101182-85</strain>
    </source>
</reference>
<keyword evidence="3" id="KW-0285">Flavoprotein</keyword>
<accession>A0A6C0K7D2</accession>
<keyword evidence="5" id="KW-0413">Isomerase</keyword>
<name>A0A6C0K7D2_9ZZZZ</name>
<dbReference type="InterPro" id="IPR004379">
    <property type="entry name" value="UDP-GALP_mutase"/>
</dbReference>
<dbReference type="SUPFAM" id="SSF54373">
    <property type="entry name" value="FAD-linked reductases, C-terminal domain"/>
    <property type="match status" value="1"/>
</dbReference>
<dbReference type="PANTHER" id="PTHR21197">
    <property type="entry name" value="UDP-GALACTOPYRANOSE MUTASE"/>
    <property type="match status" value="1"/>
</dbReference>
<sequence>MTYEVLVVGCGLSGVTIAEQFATRLNKKVLIIDKRNHIGGNVYDYVDKETGILMNEYGAHVFHTNSDRVWNYVNQFSKWERWDHEIMGLVDGRYVHIPVNITTVNTLCGQNIKTSEEMKVWLKKNQEVFYCTDNSEKVALSRVGPELYEKIFKNYTFKQWAKYPAELDTTVLARIPVRDNFDCRYFDDKYQALPSKGYTKFVQKMIDHPNITVKLDTDYFEYFDQPLASFQTVIFTGPIDRFYASKGLQPLEYRSIEFTKEIHKNVPFYQPCSIINYPGTEVPYTRIVEYKHFLNQKSQDTVIVKEITKDKGEPYYPVPTFENQNLYEKYRKFALEEKSVHFLGRLANYRYFNMDAAIMNSLEYFDKHFAQ</sequence>
<dbReference type="GO" id="GO:0008767">
    <property type="term" value="F:UDP-galactopyranose mutase activity"/>
    <property type="evidence" value="ECO:0007669"/>
    <property type="project" value="InterPro"/>
</dbReference>
<feature type="domain" description="UDP-galactopyranose mutase C-terminal" evidence="6">
    <location>
        <begin position="150"/>
        <end position="351"/>
    </location>
</feature>
<dbReference type="Pfam" id="PF13450">
    <property type="entry name" value="NAD_binding_8"/>
    <property type="match status" value="1"/>
</dbReference>
<evidence type="ECO:0000313" key="7">
    <source>
        <dbReference type="EMBL" id="QHU13955.1"/>
    </source>
</evidence>
<dbReference type="NCBIfam" id="TIGR00031">
    <property type="entry name" value="UDP-GALP_mutase"/>
    <property type="match status" value="1"/>
</dbReference>
<dbReference type="Gene3D" id="3.40.50.720">
    <property type="entry name" value="NAD(P)-binding Rossmann-like Domain"/>
    <property type="match status" value="3"/>
</dbReference>
<evidence type="ECO:0000259" key="6">
    <source>
        <dbReference type="Pfam" id="PF03275"/>
    </source>
</evidence>
<evidence type="ECO:0000256" key="5">
    <source>
        <dbReference type="ARBA" id="ARBA00023235"/>
    </source>
</evidence>
<dbReference type="AlphaFoldDB" id="A0A6C0K7D2"/>
<dbReference type="InterPro" id="IPR015899">
    <property type="entry name" value="UDP-GalPyranose_mutase_C"/>
</dbReference>
<dbReference type="SUPFAM" id="SSF51971">
    <property type="entry name" value="Nucleotide-binding domain"/>
    <property type="match status" value="1"/>
</dbReference>
<dbReference type="Pfam" id="PF03275">
    <property type="entry name" value="GLF"/>
    <property type="match status" value="1"/>
</dbReference>
<comment type="cofactor">
    <cofactor evidence="1">
        <name>FAD</name>
        <dbReference type="ChEBI" id="CHEBI:57692"/>
    </cofactor>
</comment>
<dbReference type="EMBL" id="MN740828">
    <property type="protein sequence ID" value="QHU13955.1"/>
    <property type="molecule type" value="Genomic_DNA"/>
</dbReference>
<protein>
    <recommendedName>
        <fullName evidence="6">UDP-galactopyranose mutase C-terminal domain-containing protein</fullName>
    </recommendedName>
</protein>
<dbReference type="GO" id="GO:0050660">
    <property type="term" value="F:flavin adenine dinucleotide binding"/>
    <property type="evidence" value="ECO:0007669"/>
    <property type="project" value="TreeGrafter"/>
</dbReference>